<evidence type="ECO:0000313" key="2">
    <source>
        <dbReference type="EMBL" id="MPL98228.1"/>
    </source>
</evidence>
<feature type="compositionally biased region" description="Basic and acidic residues" evidence="1">
    <location>
        <begin position="263"/>
        <end position="272"/>
    </location>
</feature>
<feature type="region of interest" description="Disordered" evidence="1">
    <location>
        <begin position="211"/>
        <end position="230"/>
    </location>
</feature>
<sequence>MLLLQQIEELQAVAHPQFRINVLDVGLYGIGGDEEFLRNLLIAQSLDQEVDDLCLPFRDSKLLHLGIRKSACHLIGEEVTAADEVVQVHREDGEAEIHKLECHLPEEKDVQREQDDQGQEGVADAFQQPLLLPGGRFFCVDAPQHSMNDQKHACTEEMVPHGVVQSLDPVSSALCKNDVEAEDEKDKNQKGENAVAQMLLLLGRPDQLDQVPAEHQKQERGQQYGEKGRSQGIGLIETRKQVLLIQNPAQVGGQQSQAHLKTQRGEHGEKRAGIGITHTNAKQHAQAGNRDYQGCRQEEQDVG</sequence>
<name>A0A644W3S2_9ZZZZ</name>
<feature type="compositionally biased region" description="Polar residues" evidence="1">
    <location>
        <begin position="250"/>
        <end position="260"/>
    </location>
</feature>
<comment type="caution">
    <text evidence="2">The sequence shown here is derived from an EMBL/GenBank/DDBJ whole genome shotgun (WGS) entry which is preliminary data.</text>
</comment>
<proteinExistence type="predicted"/>
<reference evidence="2" key="1">
    <citation type="submission" date="2019-08" db="EMBL/GenBank/DDBJ databases">
        <authorList>
            <person name="Kucharzyk K."/>
            <person name="Murdoch R.W."/>
            <person name="Higgins S."/>
            <person name="Loffler F."/>
        </authorList>
    </citation>
    <scope>NUCLEOTIDE SEQUENCE</scope>
</reference>
<gene>
    <name evidence="2" type="ORF">SDC9_44428</name>
</gene>
<dbReference type="EMBL" id="VSSQ01000597">
    <property type="protein sequence ID" value="MPL98228.1"/>
    <property type="molecule type" value="Genomic_DNA"/>
</dbReference>
<organism evidence="2">
    <name type="scientific">bioreactor metagenome</name>
    <dbReference type="NCBI Taxonomy" id="1076179"/>
    <lineage>
        <taxon>unclassified sequences</taxon>
        <taxon>metagenomes</taxon>
        <taxon>ecological metagenomes</taxon>
    </lineage>
</organism>
<feature type="region of interest" description="Disordered" evidence="1">
    <location>
        <begin position="250"/>
        <end position="303"/>
    </location>
</feature>
<protein>
    <submittedName>
        <fullName evidence="2">Uncharacterized protein</fullName>
    </submittedName>
</protein>
<dbReference type="AlphaFoldDB" id="A0A644W3S2"/>
<accession>A0A644W3S2</accession>
<evidence type="ECO:0000256" key="1">
    <source>
        <dbReference type="SAM" id="MobiDB-lite"/>
    </source>
</evidence>